<keyword evidence="3" id="KW-0813">Transport</keyword>
<feature type="transmembrane region" description="Helical" evidence="8">
    <location>
        <begin position="63"/>
        <end position="85"/>
    </location>
</feature>
<feature type="transmembrane region" description="Helical" evidence="8">
    <location>
        <begin position="282"/>
        <end position="305"/>
    </location>
</feature>
<gene>
    <name evidence="10" type="ORF">ANAPC1_00543</name>
    <name evidence="9" type="ORF">ANAPHAGO_00792</name>
</gene>
<dbReference type="OMA" id="CCIMSAV"/>
<evidence type="ECO:0000256" key="8">
    <source>
        <dbReference type="SAM" id="Phobius"/>
    </source>
</evidence>
<accession>A0A098EIG7</accession>
<feature type="transmembrane region" description="Helical" evidence="8">
    <location>
        <begin position="6"/>
        <end position="26"/>
    </location>
</feature>
<proteinExistence type="inferred from homology"/>
<feature type="transmembrane region" description="Helical" evidence="8">
    <location>
        <begin position="180"/>
        <end position="204"/>
    </location>
</feature>
<evidence type="ECO:0000313" key="11">
    <source>
        <dbReference type="Proteomes" id="UP000055047"/>
    </source>
</evidence>
<dbReference type="InterPro" id="IPR004776">
    <property type="entry name" value="Mem_transp_PIN-like"/>
</dbReference>
<evidence type="ECO:0000256" key="3">
    <source>
        <dbReference type="ARBA" id="ARBA00022448"/>
    </source>
</evidence>
<reference evidence="12" key="3">
    <citation type="submission" date="2016-03" db="EMBL/GenBank/DDBJ databases">
        <authorList>
            <person name="Loux Valentin"/>
        </authorList>
    </citation>
    <scope>NUCLEOTIDE SEQUENCE [LARGE SCALE GENOMIC DNA]</scope>
    <source>
        <strain evidence="12">C1</strain>
    </source>
</reference>
<feature type="transmembrane region" description="Helical" evidence="8">
    <location>
        <begin position="250"/>
        <end position="270"/>
    </location>
</feature>
<dbReference type="PANTHER" id="PTHR36838">
    <property type="entry name" value="AUXIN EFFLUX CARRIER FAMILY PROTEIN"/>
    <property type="match status" value="1"/>
</dbReference>
<evidence type="ECO:0000256" key="1">
    <source>
        <dbReference type="ARBA" id="ARBA00004651"/>
    </source>
</evidence>
<feature type="transmembrane region" description="Helical" evidence="8">
    <location>
        <begin position="33"/>
        <end position="51"/>
    </location>
</feature>
<dbReference type="PANTHER" id="PTHR36838:SF3">
    <property type="entry name" value="TRANSPORTER AUXIN EFFLUX CARRIER EC FAMILY"/>
    <property type="match status" value="1"/>
</dbReference>
<reference evidence="9 11" key="1">
    <citation type="submission" date="2014-09" db="EMBL/GenBank/DDBJ databases">
        <authorList>
            <person name="Loux Valentin"/>
            <person name="Dugat Thibaut"/>
        </authorList>
    </citation>
    <scope>NUCLEOTIDE SEQUENCE [LARGE SCALE GENOMIC DNA]</scope>
    <source>
        <strain evidence="9 11">BOV-10_179</strain>
    </source>
</reference>
<organism evidence="9 11">
    <name type="scientific">Anaplasma phagocytophilum</name>
    <name type="common">Ehrlichia phagocytophila</name>
    <dbReference type="NCBI Taxonomy" id="948"/>
    <lineage>
        <taxon>Bacteria</taxon>
        <taxon>Pseudomonadati</taxon>
        <taxon>Pseudomonadota</taxon>
        <taxon>Alphaproteobacteria</taxon>
        <taxon>Rickettsiales</taxon>
        <taxon>Anaplasmataceae</taxon>
        <taxon>Anaplasma</taxon>
        <taxon>phagocytophilum group</taxon>
    </lineage>
</organism>
<evidence type="ECO:0000313" key="9">
    <source>
        <dbReference type="EMBL" id="CEG21091.1"/>
    </source>
</evidence>
<dbReference type="Proteomes" id="UP000055047">
    <property type="component" value="Unassembled WGS sequence"/>
</dbReference>
<dbReference type="InterPro" id="IPR038770">
    <property type="entry name" value="Na+/solute_symporter_sf"/>
</dbReference>
<feature type="transmembrane region" description="Helical" evidence="8">
    <location>
        <begin position="216"/>
        <end position="238"/>
    </location>
</feature>
<dbReference type="RefSeq" id="WP_011450234.1">
    <property type="nucleotide sequence ID" value="NZ_CCXQ01000161.1"/>
</dbReference>
<reference evidence="10" key="2">
    <citation type="submission" date="2016-03" db="EMBL/GenBank/DDBJ databases">
        <authorList>
            <person name="Loux V."/>
        </authorList>
    </citation>
    <scope>NUCLEOTIDE SEQUENCE</scope>
    <source>
        <strain evidence="10">C1</strain>
    </source>
</reference>
<dbReference type="GO" id="GO:0005886">
    <property type="term" value="C:plasma membrane"/>
    <property type="evidence" value="ECO:0007669"/>
    <property type="project" value="UniProtKB-SubCell"/>
</dbReference>
<evidence type="ECO:0000313" key="12">
    <source>
        <dbReference type="Proteomes" id="UP000078419"/>
    </source>
</evidence>
<sequence>MFFTLLSKVLPLYTTILLGFVAGKFIKLDSSTLGKLLFYIIGPSVVFFGIIKTKISPEFASLPLITFVICCIMSFVVYKVSALVFRDHTRNMLAFSSGSSSMGFFGLPVAIALFDEETVSVYLLCYIGMLFFENSFGFYIVTQRLYSPRQCAKRLILLPAFHATIAAFLLNYFHVPIPTFLFGIANSMTNSYMVLGTILLGIAIANIKDFAIDFKLIVLTVLIKYVAWPLVILLLIFLDQIGPGWYNTQAYQALILLAIIPVSSTGVILASMFNYQPDRAAMILLISTVIGMFYVPLMISLLLHVHP</sequence>
<keyword evidence="4" id="KW-1003">Cell membrane</keyword>
<protein>
    <submittedName>
        <fullName evidence="9">Auxin efflux carrier family protein</fullName>
    </submittedName>
    <submittedName>
        <fullName evidence="10">Membrane transport protein</fullName>
    </submittedName>
</protein>
<dbReference type="GO" id="GO:0055085">
    <property type="term" value="P:transmembrane transport"/>
    <property type="evidence" value="ECO:0007669"/>
    <property type="project" value="InterPro"/>
</dbReference>
<keyword evidence="6 8" id="KW-1133">Transmembrane helix</keyword>
<comment type="subcellular location">
    <subcellularLocation>
        <location evidence="1">Cell membrane</location>
        <topology evidence="1">Multi-pass membrane protein</topology>
    </subcellularLocation>
</comment>
<evidence type="ECO:0000313" key="10">
    <source>
        <dbReference type="EMBL" id="SBO14197.1"/>
    </source>
</evidence>
<dbReference type="EMBL" id="CCXQ01000161">
    <property type="protein sequence ID" value="CEG21091.1"/>
    <property type="molecule type" value="Genomic_DNA"/>
</dbReference>
<dbReference type="PATRIC" id="fig|948.7.peg.927"/>
<feature type="transmembrane region" description="Helical" evidence="8">
    <location>
        <begin position="154"/>
        <end position="174"/>
    </location>
</feature>
<dbReference type="Proteomes" id="UP000078419">
    <property type="component" value="Unassembled WGS sequence"/>
</dbReference>
<dbReference type="EMBL" id="FLLR01000016">
    <property type="protein sequence ID" value="SBO14197.1"/>
    <property type="molecule type" value="Genomic_DNA"/>
</dbReference>
<dbReference type="Pfam" id="PF03547">
    <property type="entry name" value="Mem_trans"/>
    <property type="match status" value="1"/>
</dbReference>
<feature type="transmembrane region" description="Helical" evidence="8">
    <location>
        <begin position="92"/>
        <end position="114"/>
    </location>
</feature>
<evidence type="ECO:0000256" key="6">
    <source>
        <dbReference type="ARBA" id="ARBA00022989"/>
    </source>
</evidence>
<dbReference type="AlphaFoldDB" id="A0A098EIG7"/>
<comment type="similarity">
    <text evidence="2">Belongs to the auxin efflux carrier (TC 2.A.69) family.</text>
</comment>
<dbReference type="GeneID" id="92747673"/>
<keyword evidence="7 8" id="KW-0472">Membrane</keyword>
<keyword evidence="5 8" id="KW-0812">Transmembrane</keyword>
<name>A0A098EIG7_ANAPH</name>
<dbReference type="Gene3D" id="1.20.1530.20">
    <property type="match status" value="1"/>
</dbReference>
<feature type="transmembrane region" description="Helical" evidence="8">
    <location>
        <begin position="120"/>
        <end position="142"/>
    </location>
</feature>
<evidence type="ECO:0000256" key="7">
    <source>
        <dbReference type="ARBA" id="ARBA00023136"/>
    </source>
</evidence>
<evidence type="ECO:0000256" key="2">
    <source>
        <dbReference type="ARBA" id="ARBA00010145"/>
    </source>
</evidence>
<evidence type="ECO:0000256" key="4">
    <source>
        <dbReference type="ARBA" id="ARBA00022475"/>
    </source>
</evidence>
<evidence type="ECO:0000256" key="5">
    <source>
        <dbReference type="ARBA" id="ARBA00022692"/>
    </source>
</evidence>